<evidence type="ECO:0000256" key="1">
    <source>
        <dbReference type="SAM" id="MobiDB-lite"/>
    </source>
</evidence>
<name>A0AB33K5R7_9ACTN</name>
<feature type="region of interest" description="Disordered" evidence="1">
    <location>
        <begin position="29"/>
        <end position="65"/>
    </location>
</feature>
<proteinExistence type="predicted"/>
<reference evidence="2" key="1">
    <citation type="submission" date="2024-07" db="EMBL/GenBank/DDBJ databases">
        <title>Complete genome sequences of cellulolytic bacteria, Kitasatospora sp. CMC57 and Streptomyces sp. CMC78, isolated from Japanese agricultural soil.</title>
        <authorList>
            <person name="Hashimoto T."/>
            <person name="Ito M."/>
            <person name="Iwamoto M."/>
            <person name="Fukahori D."/>
            <person name="Shoda T."/>
            <person name="Sakoda M."/>
            <person name="Morohoshi T."/>
            <person name="Mitsuboshi M."/>
            <person name="Nishizawa T."/>
        </authorList>
    </citation>
    <scope>NUCLEOTIDE SEQUENCE</scope>
    <source>
        <strain evidence="2">CMC57</strain>
    </source>
</reference>
<accession>A0AB33K5R7</accession>
<organism evidence="2">
    <name type="scientific">Kitasatospora sp. CMC57</name>
    <dbReference type="NCBI Taxonomy" id="3231513"/>
    <lineage>
        <taxon>Bacteria</taxon>
        <taxon>Bacillati</taxon>
        <taxon>Actinomycetota</taxon>
        <taxon>Actinomycetes</taxon>
        <taxon>Kitasatosporales</taxon>
        <taxon>Streptomycetaceae</taxon>
        <taxon>Kitasatospora</taxon>
    </lineage>
</organism>
<gene>
    <name evidence="2" type="ORF">KCMC57_55490</name>
</gene>
<dbReference type="AlphaFoldDB" id="A0AB33K5R7"/>
<sequence>MHNTGPLTAKPKDMTCGRCNASVEAVYAGGERDGTGTGASRWTAGPCHNPQCSRTAKPRIGERQI</sequence>
<protein>
    <submittedName>
        <fullName evidence="2">Uncharacterized protein</fullName>
    </submittedName>
</protein>
<evidence type="ECO:0000313" key="2">
    <source>
        <dbReference type="EMBL" id="BFP49181.1"/>
    </source>
</evidence>
<dbReference type="EMBL" id="AP035881">
    <property type="protein sequence ID" value="BFP49181.1"/>
    <property type="molecule type" value="Genomic_DNA"/>
</dbReference>